<gene>
    <name evidence="2" type="ORF">ACFYKT_19095</name>
</gene>
<dbReference type="InterPro" id="IPR017439">
    <property type="entry name" value="Amidohydrolase"/>
</dbReference>
<evidence type="ECO:0000313" key="2">
    <source>
        <dbReference type="EMBL" id="MFE8698417.1"/>
    </source>
</evidence>
<reference evidence="2 3" key="1">
    <citation type="submission" date="2024-08" db="EMBL/GenBank/DDBJ databases">
        <title>Two novel Cytobacillus novel species.</title>
        <authorList>
            <person name="Liu G."/>
        </authorList>
    </citation>
    <scope>NUCLEOTIDE SEQUENCE [LARGE SCALE GENOMIC DNA]</scope>
    <source>
        <strain evidence="2 3">FJAT-53684</strain>
    </source>
</reference>
<proteinExistence type="predicted"/>
<dbReference type="InterPro" id="IPR037484">
    <property type="entry name" value="AmhX-like"/>
</dbReference>
<dbReference type="PANTHER" id="PTHR11014">
    <property type="entry name" value="PEPTIDASE M20 FAMILY MEMBER"/>
    <property type="match status" value="1"/>
</dbReference>
<dbReference type="Pfam" id="PF07687">
    <property type="entry name" value="M20_dimer"/>
    <property type="match status" value="1"/>
</dbReference>
<dbReference type="InterPro" id="IPR002933">
    <property type="entry name" value="Peptidase_M20"/>
</dbReference>
<dbReference type="SUPFAM" id="SSF55031">
    <property type="entry name" value="Bacterial exopeptidase dimerisation domain"/>
    <property type="match status" value="1"/>
</dbReference>
<dbReference type="PIRSF" id="PIRSF005962">
    <property type="entry name" value="Pept_M20D_amidohydro"/>
    <property type="match status" value="1"/>
</dbReference>
<dbReference type="InterPro" id="IPR036264">
    <property type="entry name" value="Bact_exopeptidase_dim_dom"/>
</dbReference>
<dbReference type="PANTHER" id="PTHR11014:SF122">
    <property type="entry name" value="AMIDOHYDROLASE AMHX"/>
    <property type="match status" value="1"/>
</dbReference>
<dbReference type="CDD" id="cd08018">
    <property type="entry name" value="M20_Acy1_amhX-like"/>
    <property type="match status" value="1"/>
</dbReference>
<feature type="domain" description="Peptidase M20 dimerisation" evidence="1">
    <location>
        <begin position="177"/>
        <end position="268"/>
    </location>
</feature>
<protein>
    <submittedName>
        <fullName evidence="2">M20 peptidase aminoacylase family protein</fullName>
    </submittedName>
</protein>
<dbReference type="Gene3D" id="3.30.70.360">
    <property type="match status" value="1"/>
</dbReference>
<dbReference type="Pfam" id="PF01546">
    <property type="entry name" value="Peptidase_M20"/>
    <property type="match status" value="1"/>
</dbReference>
<keyword evidence="3" id="KW-1185">Reference proteome</keyword>
<evidence type="ECO:0000313" key="3">
    <source>
        <dbReference type="Proteomes" id="UP001601058"/>
    </source>
</evidence>
<organism evidence="2 3">
    <name type="scientific">Cytobacillus mangrovibacter</name>
    <dbReference type="NCBI Taxonomy" id="3299024"/>
    <lineage>
        <taxon>Bacteria</taxon>
        <taxon>Bacillati</taxon>
        <taxon>Bacillota</taxon>
        <taxon>Bacilli</taxon>
        <taxon>Bacillales</taxon>
        <taxon>Bacillaceae</taxon>
        <taxon>Cytobacillus</taxon>
    </lineage>
</organism>
<dbReference type="Gene3D" id="3.40.630.10">
    <property type="entry name" value="Zn peptidases"/>
    <property type="match status" value="1"/>
</dbReference>
<dbReference type="RefSeq" id="WP_389222786.1">
    <property type="nucleotide sequence ID" value="NZ_JBIACJ010000014.1"/>
</dbReference>
<dbReference type="EMBL" id="JBIACJ010000014">
    <property type="protein sequence ID" value="MFE8698417.1"/>
    <property type="molecule type" value="Genomic_DNA"/>
</dbReference>
<dbReference type="Proteomes" id="UP001601058">
    <property type="component" value="Unassembled WGS sequence"/>
</dbReference>
<dbReference type="NCBIfam" id="TIGR01891">
    <property type="entry name" value="amidohydrolases"/>
    <property type="match status" value="1"/>
</dbReference>
<comment type="caution">
    <text evidence="2">The sequence shown here is derived from an EMBL/GenBank/DDBJ whole genome shotgun (WGS) entry which is preliminary data.</text>
</comment>
<sequence>MKEIIEDSKKEIIEIFNQLHNNPEISWHEYETTEFLKNYLERYECKVTTFDDCTGVVGEIGEGSPVVAIRADIDGLLQEVDGVVRANHSCGHDAHMTMVLGVLLLFKKMSTIPRGTLRFIFQPAEEKGTGALKMVEKGVVDNVDYLFGVLLRSEEDIKNGEASPSVIHSASRFIEGKIRGADAHGSRPHISPNAIEVASTIIQALSHIRIDPMIPHSIKMTKIEAGGNSPNIIPGNASFSLDLRVQKNRDMDLLTKKVKHVIENIARVYNVEISLNITGNLPAAEVDSDAEQIIQDAIIDTLDQDKLKSPIITPKGEDFHYYTLKRPYLKATVLGLGCGLKPDLHHPNMTFDKEAIFSGIEILTRAAITALSRLNSLSTINR</sequence>
<name>A0ABW6K6S2_9BACI</name>
<accession>A0ABW6K6S2</accession>
<dbReference type="InterPro" id="IPR011650">
    <property type="entry name" value="Peptidase_M20_dimer"/>
</dbReference>
<evidence type="ECO:0000259" key="1">
    <source>
        <dbReference type="Pfam" id="PF07687"/>
    </source>
</evidence>
<dbReference type="SUPFAM" id="SSF53187">
    <property type="entry name" value="Zn-dependent exopeptidases"/>
    <property type="match status" value="1"/>
</dbReference>